<feature type="domain" description="Phosphatidic acid phosphatase type 2/haloperoxidase" evidence="2">
    <location>
        <begin position="108"/>
        <end position="207"/>
    </location>
</feature>
<feature type="chain" id="PRO_5003309989" evidence="1">
    <location>
        <begin position="24"/>
        <end position="358"/>
    </location>
</feature>
<reference evidence="4" key="1">
    <citation type="submission" date="2011-04" db="EMBL/GenBank/DDBJ databases">
        <title>The complete genome of Porphyromonas asaccharolytica DSM 20707.</title>
        <authorList>
            <person name="Lucas S."/>
            <person name="Han J."/>
            <person name="Lapidus A."/>
            <person name="Bruce D."/>
            <person name="Goodwin L."/>
            <person name="Pitluck S."/>
            <person name="Peters L."/>
            <person name="Kyrpides N."/>
            <person name="Mavromatis K."/>
            <person name="Ivanova N."/>
            <person name="Ovchinnikova G."/>
            <person name="Pagani I."/>
            <person name="Lu M."/>
            <person name="Detter J.C."/>
            <person name="Tapia R."/>
            <person name="Han C."/>
            <person name="Land M."/>
            <person name="Hauser L."/>
            <person name="Markowitz V."/>
            <person name="Cheng J.-F."/>
            <person name="Hugenholtz P."/>
            <person name="Woyke T."/>
            <person name="Wu D."/>
            <person name="Gronow S."/>
            <person name="Wellnitz S."/>
            <person name="Brambilla E."/>
            <person name="Klenk H.-P."/>
            <person name="Eisen J.A."/>
        </authorList>
    </citation>
    <scope>NUCLEOTIDE SEQUENCE [LARGE SCALE GENOMIC DNA]</scope>
    <source>
        <strain evidence="4">ATCC 25260 / DSM 20707 / VPI 4198</strain>
    </source>
</reference>
<evidence type="ECO:0000313" key="4">
    <source>
        <dbReference type="Proteomes" id="UP000006545"/>
    </source>
</evidence>
<dbReference type="InterPro" id="IPR000326">
    <property type="entry name" value="PAP2/HPO"/>
</dbReference>
<dbReference type="HOGENOM" id="CLU_773516_0_0_10"/>
<dbReference type="Proteomes" id="UP000006545">
    <property type="component" value="Chromosome"/>
</dbReference>
<keyword evidence="1" id="KW-0732">Signal</keyword>
<dbReference type="RefSeq" id="WP_013760070.1">
    <property type="nucleotide sequence ID" value="NC_015501.1"/>
</dbReference>
<evidence type="ECO:0000256" key="1">
    <source>
        <dbReference type="SAM" id="SignalP"/>
    </source>
</evidence>
<dbReference type="SMART" id="SM00014">
    <property type="entry name" value="acidPPc"/>
    <property type="match status" value="1"/>
</dbReference>
<dbReference type="OrthoDB" id="9773582at2"/>
<accession>F4KNK1</accession>
<evidence type="ECO:0000313" key="3">
    <source>
        <dbReference type="EMBL" id="AEE12472.1"/>
    </source>
</evidence>
<organism evidence="3 4">
    <name type="scientific">Porphyromonas asaccharolytica (strain ATCC 25260 / DSM 20707 / BCRC 10618 / CCUG 7834 / JCM 6326 / LMG 13178 / VPI 4198 / B440)</name>
    <name type="common">Bacteroides asaccharolyticus</name>
    <dbReference type="NCBI Taxonomy" id="879243"/>
    <lineage>
        <taxon>Bacteria</taxon>
        <taxon>Pseudomonadati</taxon>
        <taxon>Bacteroidota</taxon>
        <taxon>Bacteroidia</taxon>
        <taxon>Bacteroidales</taxon>
        <taxon>Porphyromonadaceae</taxon>
        <taxon>Porphyromonas</taxon>
    </lineage>
</organism>
<dbReference type="Pfam" id="PF01569">
    <property type="entry name" value="PAP2"/>
    <property type="match status" value="1"/>
</dbReference>
<dbReference type="eggNOG" id="COG0671">
    <property type="taxonomic scope" value="Bacteria"/>
</dbReference>
<evidence type="ECO:0000259" key="2">
    <source>
        <dbReference type="SMART" id="SM00014"/>
    </source>
</evidence>
<sequence length="358" mass="39743">MRLFTLFTLALLLLLSPYSRTLAQSSSSDTLAPSPDPLSVLLPGGIFAAYPLHHSDVAIRTTRHSLLGARWRNPYDDHMQFASYGLQLAMRCGGATGRSRTWGEMLTADGIAALGTAAIVLSVKKGVHRMRPDGSTANSFPSGHTATAFLGAELFNLEYGADYPLLARLQYIFATSVAFGRMANNRHWYSDVLWGGLIGVSMAHVGYLVSDLIFGRYIPAVSPEIPDNYFYLSLLCSRHLSGGFGCIGAQIGWQTSSLNYAAEVSLRPDKEHPTLHGDLLVGMPLYQWRYLELRHSYGIGIGYDKATREHSYTHLQAGLEAHPRLHYLDKLGLFLRLHCEPYRQSYLTLGVLLRHRGW</sequence>
<protein>
    <submittedName>
        <fullName evidence="3">Phosphoesterase PA-phosphatase related protein</fullName>
    </submittedName>
</protein>
<dbReference type="AlphaFoldDB" id="F4KNK1"/>
<dbReference type="EMBL" id="CP002689">
    <property type="protein sequence ID" value="AEE12472.1"/>
    <property type="molecule type" value="Genomic_DNA"/>
</dbReference>
<gene>
    <name evidence="3" type="ordered locus">Poras_0518</name>
</gene>
<dbReference type="CDD" id="cd03394">
    <property type="entry name" value="PAP2_like_5"/>
    <property type="match status" value="1"/>
</dbReference>
<dbReference type="STRING" id="879243.Poras_0518"/>
<dbReference type="Gene3D" id="1.20.144.10">
    <property type="entry name" value="Phosphatidic acid phosphatase type 2/haloperoxidase"/>
    <property type="match status" value="1"/>
</dbReference>
<dbReference type="KEGG" id="pah:Poras_0518"/>
<dbReference type="SUPFAM" id="SSF48317">
    <property type="entry name" value="Acid phosphatase/Vanadium-dependent haloperoxidase"/>
    <property type="match status" value="1"/>
</dbReference>
<name>F4KNK1_PORAD</name>
<feature type="signal peptide" evidence="1">
    <location>
        <begin position="1"/>
        <end position="23"/>
    </location>
</feature>
<proteinExistence type="predicted"/>
<dbReference type="PANTHER" id="PTHR14969:SF13">
    <property type="entry name" value="AT30094P"/>
    <property type="match status" value="1"/>
</dbReference>
<keyword evidence="4" id="KW-1185">Reference proteome</keyword>
<dbReference type="PANTHER" id="PTHR14969">
    <property type="entry name" value="SPHINGOSINE-1-PHOSPHATE PHOSPHOHYDROLASE"/>
    <property type="match status" value="1"/>
</dbReference>
<dbReference type="InterPro" id="IPR036938">
    <property type="entry name" value="PAP2/HPO_sf"/>
</dbReference>